<proteinExistence type="predicted"/>
<reference evidence="1" key="1">
    <citation type="journal article" date="2023" name="IScience">
        <title>Live-bearing cockroach genome reveals convergent evolutionary mechanisms linked to viviparity in insects and beyond.</title>
        <authorList>
            <person name="Fouks B."/>
            <person name="Harrison M.C."/>
            <person name="Mikhailova A.A."/>
            <person name="Marchal E."/>
            <person name="English S."/>
            <person name="Carruthers M."/>
            <person name="Jennings E.C."/>
            <person name="Chiamaka E.L."/>
            <person name="Frigard R.A."/>
            <person name="Pippel M."/>
            <person name="Attardo G.M."/>
            <person name="Benoit J.B."/>
            <person name="Bornberg-Bauer E."/>
            <person name="Tobe S.S."/>
        </authorList>
    </citation>
    <scope>NUCLEOTIDE SEQUENCE</scope>
    <source>
        <strain evidence="1">Stay&amp;Tobe</strain>
    </source>
</reference>
<feature type="non-terminal residue" evidence="1">
    <location>
        <position position="63"/>
    </location>
</feature>
<evidence type="ECO:0000313" key="2">
    <source>
        <dbReference type="Proteomes" id="UP001233999"/>
    </source>
</evidence>
<reference evidence="1" key="2">
    <citation type="submission" date="2023-05" db="EMBL/GenBank/DDBJ databases">
        <authorList>
            <person name="Fouks B."/>
        </authorList>
    </citation>
    <scope>NUCLEOTIDE SEQUENCE</scope>
    <source>
        <strain evidence="1">Stay&amp;Tobe</strain>
        <tissue evidence="1">Testes</tissue>
    </source>
</reference>
<name>A0AAD8EAA1_DIPPU</name>
<feature type="non-terminal residue" evidence="1">
    <location>
        <position position="1"/>
    </location>
</feature>
<sequence>FGQRVKLGTLDLNPDLKSDGAMLPNYCHYTVNRSYRNETKFMNLRNCARFSTLSASCLPYPRQ</sequence>
<dbReference type="AlphaFoldDB" id="A0AAD8EAA1"/>
<dbReference type="EMBL" id="JASPKZ010007715">
    <property type="protein sequence ID" value="KAJ9582913.1"/>
    <property type="molecule type" value="Genomic_DNA"/>
</dbReference>
<gene>
    <name evidence="1" type="ORF">L9F63_022749</name>
</gene>
<evidence type="ECO:0000313" key="1">
    <source>
        <dbReference type="EMBL" id="KAJ9582913.1"/>
    </source>
</evidence>
<dbReference type="Proteomes" id="UP001233999">
    <property type="component" value="Unassembled WGS sequence"/>
</dbReference>
<comment type="caution">
    <text evidence="1">The sequence shown here is derived from an EMBL/GenBank/DDBJ whole genome shotgun (WGS) entry which is preliminary data.</text>
</comment>
<accession>A0AAD8EAA1</accession>
<organism evidence="1 2">
    <name type="scientific">Diploptera punctata</name>
    <name type="common">Pacific beetle cockroach</name>
    <dbReference type="NCBI Taxonomy" id="6984"/>
    <lineage>
        <taxon>Eukaryota</taxon>
        <taxon>Metazoa</taxon>
        <taxon>Ecdysozoa</taxon>
        <taxon>Arthropoda</taxon>
        <taxon>Hexapoda</taxon>
        <taxon>Insecta</taxon>
        <taxon>Pterygota</taxon>
        <taxon>Neoptera</taxon>
        <taxon>Polyneoptera</taxon>
        <taxon>Dictyoptera</taxon>
        <taxon>Blattodea</taxon>
        <taxon>Blaberoidea</taxon>
        <taxon>Blaberidae</taxon>
        <taxon>Diplopterinae</taxon>
        <taxon>Diploptera</taxon>
    </lineage>
</organism>
<keyword evidence="2" id="KW-1185">Reference proteome</keyword>
<protein>
    <submittedName>
        <fullName evidence="1">Uncharacterized protein</fullName>
    </submittedName>
</protein>